<feature type="transmembrane region" description="Helical" evidence="2">
    <location>
        <begin position="134"/>
        <end position="152"/>
    </location>
</feature>
<feature type="transmembrane region" description="Helical" evidence="2">
    <location>
        <begin position="99"/>
        <end position="122"/>
    </location>
</feature>
<organism evidence="4 5">
    <name type="scientific">Thyridium curvatum</name>
    <dbReference type="NCBI Taxonomy" id="1093900"/>
    <lineage>
        <taxon>Eukaryota</taxon>
        <taxon>Fungi</taxon>
        <taxon>Dikarya</taxon>
        <taxon>Ascomycota</taxon>
        <taxon>Pezizomycotina</taxon>
        <taxon>Sordariomycetes</taxon>
        <taxon>Sordariomycetidae</taxon>
        <taxon>Thyridiales</taxon>
        <taxon>Thyridiaceae</taxon>
        <taxon>Thyridium</taxon>
    </lineage>
</organism>
<sequence>MAEGLHCYFKSFSGFRTADRQQYAYVSDFFYIITMCVTKCAGACLFLRLSPDRTHVRSSQAVLITSSLFAITSIFMLALRCNMQHPWLYAGERCEGLYTRWQAITAFDVLTELGLFAIALHMAHGLFVSPGKKAVVLLAFALRLGVVAPSIMRLNYLSSALASPDPSLDGVLAVVCTQIEICYAIIATTTPCLRPFMSALNTGYGGPGPIPTPKGSRASSSGHDRSFTARSGQSAKQKKQQRFSGLGTFELEEKAQRPLPELRWDKTQYNVAIETGERPRTGQEIEPMPDRDQNSLQSQDNYEDQFRQS</sequence>
<dbReference type="AlphaFoldDB" id="A0A507AUW1"/>
<feature type="transmembrane region" description="Helical" evidence="2">
    <location>
        <begin position="172"/>
        <end position="193"/>
    </location>
</feature>
<keyword evidence="2" id="KW-1133">Transmembrane helix</keyword>
<gene>
    <name evidence="4" type="ORF">E0L32_010351</name>
</gene>
<dbReference type="STRING" id="1093900.A0A507AUW1"/>
<dbReference type="OrthoDB" id="3918601at2759"/>
<dbReference type="InterPro" id="IPR049326">
    <property type="entry name" value="Rhodopsin_dom_fungi"/>
</dbReference>
<dbReference type="Proteomes" id="UP000319257">
    <property type="component" value="Unassembled WGS sequence"/>
</dbReference>
<reference evidence="4 5" key="1">
    <citation type="submission" date="2019-06" db="EMBL/GenBank/DDBJ databases">
        <title>Draft genome sequence of the filamentous fungus Phialemoniopsis curvata isolated from diesel fuel.</title>
        <authorList>
            <person name="Varaljay V.A."/>
            <person name="Lyon W.J."/>
            <person name="Crouch A.L."/>
            <person name="Drake C.E."/>
            <person name="Hollomon J.M."/>
            <person name="Nadeau L.J."/>
            <person name="Nunn H.S."/>
            <person name="Stevenson B.S."/>
            <person name="Bojanowski C.L."/>
            <person name="Crookes-Goodson W.J."/>
        </authorList>
    </citation>
    <scope>NUCLEOTIDE SEQUENCE [LARGE SCALE GENOMIC DNA]</scope>
    <source>
        <strain evidence="4 5">D216</strain>
    </source>
</reference>
<dbReference type="PANTHER" id="PTHR39614:SF2">
    <property type="entry name" value="INTEGRAL MEMBRANE PROTEIN"/>
    <property type="match status" value="1"/>
</dbReference>
<dbReference type="GeneID" id="41977798"/>
<proteinExistence type="predicted"/>
<name>A0A507AUW1_9PEZI</name>
<comment type="caution">
    <text evidence="4">The sequence shown here is derived from an EMBL/GenBank/DDBJ whole genome shotgun (WGS) entry which is preliminary data.</text>
</comment>
<dbReference type="RefSeq" id="XP_030989731.1">
    <property type="nucleotide sequence ID" value="XM_031132959.1"/>
</dbReference>
<dbReference type="Pfam" id="PF20684">
    <property type="entry name" value="Fung_rhodopsin"/>
    <property type="match status" value="1"/>
</dbReference>
<dbReference type="EMBL" id="SKBQ01000082">
    <property type="protein sequence ID" value="TPX08020.1"/>
    <property type="molecule type" value="Genomic_DNA"/>
</dbReference>
<keyword evidence="5" id="KW-1185">Reference proteome</keyword>
<evidence type="ECO:0000259" key="3">
    <source>
        <dbReference type="Pfam" id="PF20684"/>
    </source>
</evidence>
<feature type="transmembrane region" description="Helical" evidence="2">
    <location>
        <begin position="29"/>
        <end position="49"/>
    </location>
</feature>
<evidence type="ECO:0000313" key="4">
    <source>
        <dbReference type="EMBL" id="TPX08020.1"/>
    </source>
</evidence>
<feature type="transmembrane region" description="Helical" evidence="2">
    <location>
        <begin position="61"/>
        <end position="79"/>
    </location>
</feature>
<dbReference type="InParanoid" id="A0A507AUW1"/>
<evidence type="ECO:0000313" key="5">
    <source>
        <dbReference type="Proteomes" id="UP000319257"/>
    </source>
</evidence>
<accession>A0A507AUW1</accession>
<evidence type="ECO:0000256" key="1">
    <source>
        <dbReference type="SAM" id="MobiDB-lite"/>
    </source>
</evidence>
<feature type="compositionally biased region" description="Basic and acidic residues" evidence="1">
    <location>
        <begin position="275"/>
        <end position="293"/>
    </location>
</feature>
<feature type="domain" description="Rhodopsin" evidence="3">
    <location>
        <begin position="22"/>
        <end position="198"/>
    </location>
</feature>
<feature type="compositionally biased region" description="Basic and acidic residues" evidence="1">
    <location>
        <begin position="251"/>
        <end position="266"/>
    </location>
</feature>
<evidence type="ECO:0000256" key="2">
    <source>
        <dbReference type="SAM" id="Phobius"/>
    </source>
</evidence>
<keyword evidence="2" id="KW-0472">Membrane</keyword>
<protein>
    <recommendedName>
        <fullName evidence="3">Rhodopsin domain-containing protein</fullName>
    </recommendedName>
</protein>
<feature type="region of interest" description="Disordered" evidence="1">
    <location>
        <begin position="207"/>
        <end position="309"/>
    </location>
</feature>
<keyword evidence="2" id="KW-0812">Transmembrane</keyword>
<dbReference type="PANTHER" id="PTHR39614">
    <property type="entry name" value="INTEGRAL MEMBRANE PROTEIN"/>
    <property type="match status" value="1"/>
</dbReference>